<dbReference type="GO" id="GO:0005096">
    <property type="term" value="F:GTPase activator activity"/>
    <property type="evidence" value="ECO:0000318"/>
    <property type="project" value="GO_Central"/>
</dbReference>
<dbReference type="GeneID" id="118411263"/>
<dbReference type="SUPFAM" id="SSF47923">
    <property type="entry name" value="Ypt/Rab-GAP domain of gyp1p"/>
    <property type="match status" value="2"/>
</dbReference>
<protein>
    <submittedName>
        <fullName evidence="5 6">TBC1 domain family member 15-like isoform X1</fullName>
    </submittedName>
</protein>
<dbReference type="PANTHER" id="PTHR22957">
    <property type="entry name" value="TBC1 DOMAIN FAMILY MEMBER GTPASE-ACTIVATING PROTEIN"/>
    <property type="match status" value="1"/>
</dbReference>
<dbReference type="InterPro" id="IPR035969">
    <property type="entry name" value="Rab-GAP_TBC_sf"/>
</dbReference>
<dbReference type="Proteomes" id="UP000001554">
    <property type="component" value="Chromosome 3"/>
</dbReference>
<reference evidence="5 6" key="2">
    <citation type="submission" date="2025-04" db="UniProtKB">
        <authorList>
            <consortium name="RefSeq"/>
        </authorList>
    </citation>
    <scope>IDENTIFICATION</scope>
    <source>
        <strain evidence="5 6">S238N-H82</strain>
        <tissue evidence="5 6">Testes</tissue>
    </source>
</reference>
<dbReference type="PROSITE" id="PS50086">
    <property type="entry name" value="TBC_RABGAP"/>
    <property type="match status" value="1"/>
</dbReference>
<sequence length="470" mass="54070">MSEKMAFKNGGEDTVLTRSCSYDSSFEMVETPPRPKGLEVTKEDLPEEENEGPSQSVCCQPPLDMTTFRSMLDPDGRLVNEHALRKAVFRGGVDPTVRKDTWQFMFGLYPFLSTAREREVMSAEHHFKYHQLKARWKTLLTMSSLGTTEQEQGVSAEYLDDDLDLRVESFTDDADMKVPAMDTTNISTETQQQLQFLEIQAQVFAGRQPINMKDIRKAVRIIDKDVPRTDRGHEYFKGSGNPHLSILRNILITFAAFHPKVGYAQGMNDILSRFLVVLDSEVEAFWCFSSYMETIQTDFMEEGMLRKLTLVKQLLKELDTVLFNHLEKCDVGDMTFCHRWLLLGFKREFPFDEALRLFEIISSHHMELSSLDVERVRDQERARDFLREGGQNRVVGAPLNTDFTFELFVCVAMLQNIRQQLLNCRDGTEIFQSVSGLSGKMDLAHILRTAETIFMSYCRKSVIDCFQIVE</sequence>
<evidence type="ECO:0000313" key="5">
    <source>
        <dbReference type="RefSeq" id="XP_035669321.1"/>
    </source>
</evidence>
<name>A0A9J7KRX9_BRAFL</name>
<evidence type="ECO:0000256" key="1">
    <source>
        <dbReference type="ARBA" id="ARBA00022468"/>
    </source>
</evidence>
<accession>A0A9J7KRX9</accession>
<feature type="region of interest" description="Disordered" evidence="2">
    <location>
        <begin position="24"/>
        <end position="57"/>
    </location>
</feature>
<dbReference type="OrthoDB" id="10264062at2759"/>
<dbReference type="PANTHER" id="PTHR22957:SF466">
    <property type="entry name" value="SI:DKEY-238D18.4"/>
    <property type="match status" value="1"/>
</dbReference>
<evidence type="ECO:0000259" key="3">
    <source>
        <dbReference type="PROSITE" id="PS50086"/>
    </source>
</evidence>
<evidence type="ECO:0000313" key="6">
    <source>
        <dbReference type="RefSeq" id="XP_035669322.1"/>
    </source>
</evidence>
<keyword evidence="4" id="KW-1185">Reference proteome</keyword>
<dbReference type="InterPro" id="IPR000195">
    <property type="entry name" value="Rab-GAP-TBC_dom"/>
</dbReference>
<dbReference type="SMART" id="SM00164">
    <property type="entry name" value="TBC"/>
    <property type="match status" value="1"/>
</dbReference>
<gene>
    <name evidence="5 6 7" type="primary">LOC118411263</name>
</gene>
<dbReference type="RefSeq" id="XP_035669322.1">
    <property type="nucleotide sequence ID" value="XM_035813429.1"/>
</dbReference>
<dbReference type="Gene3D" id="1.10.472.80">
    <property type="entry name" value="Ypt/Rab-GAP domain of gyp1p, domain 3"/>
    <property type="match status" value="1"/>
</dbReference>
<dbReference type="OMA" id="TFCHWLL"/>
<keyword evidence="1" id="KW-0343">GTPase activation</keyword>
<dbReference type="AlphaFoldDB" id="A0A9J7KRX9"/>
<feature type="domain" description="Rab-GAP TBC" evidence="3">
    <location>
        <begin position="92"/>
        <end position="365"/>
    </location>
</feature>
<proteinExistence type="predicted"/>
<evidence type="ECO:0000256" key="2">
    <source>
        <dbReference type="SAM" id="MobiDB-lite"/>
    </source>
</evidence>
<dbReference type="KEGG" id="bfo:118411263"/>
<reference evidence="4" key="1">
    <citation type="journal article" date="2020" name="Nat. Ecol. Evol.">
        <title>Deeply conserved synteny resolves early events in vertebrate evolution.</title>
        <authorList>
            <person name="Simakov O."/>
            <person name="Marletaz F."/>
            <person name="Yue J.X."/>
            <person name="O'Connell B."/>
            <person name="Jenkins J."/>
            <person name="Brandt A."/>
            <person name="Calef R."/>
            <person name="Tung C.H."/>
            <person name="Huang T.K."/>
            <person name="Schmutz J."/>
            <person name="Satoh N."/>
            <person name="Yu J.K."/>
            <person name="Putnam N.H."/>
            <person name="Green R.E."/>
            <person name="Rokhsar D.S."/>
        </authorList>
    </citation>
    <scope>NUCLEOTIDE SEQUENCE [LARGE SCALE GENOMIC DNA]</scope>
    <source>
        <strain evidence="4">S238N-H82</strain>
    </source>
</reference>
<dbReference type="RefSeq" id="XP_035669323.1">
    <property type="nucleotide sequence ID" value="XM_035813430.1"/>
</dbReference>
<dbReference type="Gene3D" id="1.10.8.270">
    <property type="entry name" value="putative rabgap domain of human tbc1 domain family member 14 like domains"/>
    <property type="match status" value="1"/>
</dbReference>
<organism evidence="4 6">
    <name type="scientific">Branchiostoma floridae</name>
    <name type="common">Florida lancelet</name>
    <name type="synonym">Amphioxus</name>
    <dbReference type="NCBI Taxonomy" id="7739"/>
    <lineage>
        <taxon>Eukaryota</taxon>
        <taxon>Metazoa</taxon>
        <taxon>Chordata</taxon>
        <taxon>Cephalochordata</taxon>
        <taxon>Leptocardii</taxon>
        <taxon>Amphioxiformes</taxon>
        <taxon>Branchiostomatidae</taxon>
        <taxon>Branchiostoma</taxon>
    </lineage>
</organism>
<evidence type="ECO:0000313" key="4">
    <source>
        <dbReference type="Proteomes" id="UP000001554"/>
    </source>
</evidence>
<evidence type="ECO:0000313" key="7">
    <source>
        <dbReference type="RefSeq" id="XP_035669323.1"/>
    </source>
</evidence>
<dbReference type="Pfam" id="PF00566">
    <property type="entry name" value="RabGAP-TBC"/>
    <property type="match status" value="1"/>
</dbReference>
<dbReference type="RefSeq" id="XP_035669321.1">
    <property type="nucleotide sequence ID" value="XM_035813428.1"/>
</dbReference>